<protein>
    <recommendedName>
        <fullName evidence="4">Copper transport protein</fullName>
    </recommendedName>
</protein>
<dbReference type="Pfam" id="PF04145">
    <property type="entry name" value="Ctr"/>
    <property type="match status" value="1"/>
</dbReference>
<accession>A0AAE1DBV1</accession>
<comment type="subcellular location">
    <subcellularLocation>
        <location evidence="4">Membrane</location>
        <topology evidence="4">Multi-pass membrane protein</topology>
    </subcellularLocation>
</comment>
<name>A0AAE1DBV1_9GAST</name>
<dbReference type="EMBL" id="JAWDGP010004507">
    <property type="protein sequence ID" value="KAK3763723.1"/>
    <property type="molecule type" value="Genomic_DNA"/>
</dbReference>
<gene>
    <name evidence="6" type="ORF">RRG08_021395</name>
</gene>
<keyword evidence="7" id="KW-1185">Reference proteome</keyword>
<keyword evidence="4" id="KW-0186">Copper</keyword>
<dbReference type="AlphaFoldDB" id="A0AAE1DBV1"/>
<dbReference type="GO" id="GO:0016020">
    <property type="term" value="C:membrane"/>
    <property type="evidence" value="ECO:0007669"/>
    <property type="project" value="UniProtKB-SubCell"/>
</dbReference>
<reference evidence="6" key="1">
    <citation type="journal article" date="2023" name="G3 (Bethesda)">
        <title>A reference genome for the long-term kleptoplast-retaining sea slug Elysia crispata morphotype clarki.</title>
        <authorList>
            <person name="Eastman K.E."/>
            <person name="Pendleton A.L."/>
            <person name="Shaikh M.A."/>
            <person name="Suttiyut T."/>
            <person name="Ogas R."/>
            <person name="Tomko P."/>
            <person name="Gavelis G."/>
            <person name="Widhalm J.R."/>
            <person name="Wisecaver J.H."/>
        </authorList>
    </citation>
    <scope>NUCLEOTIDE SEQUENCE</scope>
    <source>
        <strain evidence="6">ECLA1</strain>
    </source>
</reference>
<evidence type="ECO:0000256" key="5">
    <source>
        <dbReference type="SAM" id="MobiDB-lite"/>
    </source>
</evidence>
<dbReference type="Proteomes" id="UP001283361">
    <property type="component" value="Unassembled WGS sequence"/>
</dbReference>
<dbReference type="PANTHER" id="PTHR12483">
    <property type="entry name" value="SOLUTE CARRIER FAMILY 31 COPPER TRANSPORTERS"/>
    <property type="match status" value="1"/>
</dbReference>
<comment type="similarity">
    <text evidence="4">Belongs to the copper transporter (Ctr) (TC 1.A.56) family. SLC31A subfamily.</text>
</comment>
<evidence type="ECO:0000256" key="2">
    <source>
        <dbReference type="ARBA" id="ARBA00022989"/>
    </source>
</evidence>
<evidence type="ECO:0000256" key="1">
    <source>
        <dbReference type="ARBA" id="ARBA00022692"/>
    </source>
</evidence>
<evidence type="ECO:0000313" key="7">
    <source>
        <dbReference type="Proteomes" id="UP001283361"/>
    </source>
</evidence>
<keyword evidence="4" id="KW-0813">Transport</keyword>
<keyword evidence="3 4" id="KW-0472">Membrane</keyword>
<keyword evidence="1 4" id="KW-0812">Transmembrane</keyword>
<feature type="region of interest" description="Disordered" evidence="5">
    <location>
        <begin position="212"/>
        <end position="241"/>
    </location>
</feature>
<evidence type="ECO:0000256" key="4">
    <source>
        <dbReference type="RuleBase" id="RU367022"/>
    </source>
</evidence>
<organism evidence="6 7">
    <name type="scientific">Elysia crispata</name>
    <name type="common">lettuce slug</name>
    <dbReference type="NCBI Taxonomy" id="231223"/>
    <lineage>
        <taxon>Eukaryota</taxon>
        <taxon>Metazoa</taxon>
        <taxon>Spiralia</taxon>
        <taxon>Lophotrochozoa</taxon>
        <taxon>Mollusca</taxon>
        <taxon>Gastropoda</taxon>
        <taxon>Heterobranchia</taxon>
        <taxon>Euthyneura</taxon>
        <taxon>Panpulmonata</taxon>
        <taxon>Sacoglossa</taxon>
        <taxon>Placobranchoidea</taxon>
        <taxon>Plakobranchidae</taxon>
        <taxon>Elysia</taxon>
    </lineage>
</organism>
<keyword evidence="4" id="KW-0406">Ion transport</keyword>
<dbReference type="InterPro" id="IPR007274">
    <property type="entry name" value="Cop_transporter"/>
</dbReference>
<keyword evidence="2 4" id="KW-1133">Transmembrane helix</keyword>
<keyword evidence="4" id="KW-0187">Copper transport</keyword>
<comment type="caution">
    <text evidence="6">The sequence shown here is derived from an EMBL/GenBank/DDBJ whole genome shotgun (WGS) entry which is preliminary data.</text>
</comment>
<sequence>MCYTIIKMFFNANYPGYIWISRWRIKSEKELAWACLAATTLAAVYVALKYLALHFNRKYSHLAKIPANLPTMPSDDGRHCSRETNIDGSSETSRATAPTACAESGANGINVTSSVDFDTVEGEEVMENVGKFRLNEKESRIEKLPFSSSSCGTNCCRHAFLTTLYVLQVTLNYGLMLLFMTFNIWLCLALVLGAGLGHWLVAWRGHGQGSKRLSQPVASSSHPEEERSIKQAPKTFEQTRI</sequence>
<feature type="transmembrane region" description="Helical" evidence="4">
    <location>
        <begin position="173"/>
        <end position="202"/>
    </location>
</feature>
<evidence type="ECO:0000313" key="6">
    <source>
        <dbReference type="EMBL" id="KAK3763723.1"/>
    </source>
</evidence>
<proteinExistence type="inferred from homology"/>
<feature type="compositionally biased region" description="Polar residues" evidence="5">
    <location>
        <begin position="212"/>
        <end position="221"/>
    </location>
</feature>
<dbReference type="PANTHER" id="PTHR12483:SF115">
    <property type="entry name" value="COPPER TRANSPORT PROTEIN"/>
    <property type="match status" value="1"/>
</dbReference>
<dbReference type="GO" id="GO:0005375">
    <property type="term" value="F:copper ion transmembrane transporter activity"/>
    <property type="evidence" value="ECO:0007669"/>
    <property type="project" value="UniProtKB-UniRule"/>
</dbReference>
<feature type="transmembrane region" description="Helical" evidence="4">
    <location>
        <begin position="31"/>
        <end position="52"/>
    </location>
</feature>
<evidence type="ECO:0000256" key="3">
    <source>
        <dbReference type="ARBA" id="ARBA00023136"/>
    </source>
</evidence>